<gene>
    <name evidence="2" type="ORF">POTOM_042985</name>
</gene>
<evidence type="ECO:0000313" key="2">
    <source>
        <dbReference type="EMBL" id="KAG6752944.1"/>
    </source>
</evidence>
<dbReference type="Proteomes" id="UP000886885">
    <property type="component" value="Chromosome 12D"/>
</dbReference>
<dbReference type="OrthoDB" id="21513at2759"/>
<evidence type="ECO:0000256" key="1">
    <source>
        <dbReference type="SAM" id="MobiDB-lite"/>
    </source>
</evidence>
<feature type="region of interest" description="Disordered" evidence="1">
    <location>
        <begin position="263"/>
        <end position="300"/>
    </location>
</feature>
<evidence type="ECO:0000313" key="3">
    <source>
        <dbReference type="Proteomes" id="UP000886885"/>
    </source>
</evidence>
<organism evidence="2 3">
    <name type="scientific">Populus tomentosa</name>
    <name type="common">Chinese white poplar</name>
    <dbReference type="NCBI Taxonomy" id="118781"/>
    <lineage>
        <taxon>Eukaryota</taxon>
        <taxon>Viridiplantae</taxon>
        <taxon>Streptophyta</taxon>
        <taxon>Embryophyta</taxon>
        <taxon>Tracheophyta</taxon>
        <taxon>Spermatophyta</taxon>
        <taxon>Magnoliopsida</taxon>
        <taxon>eudicotyledons</taxon>
        <taxon>Gunneridae</taxon>
        <taxon>Pentapetalae</taxon>
        <taxon>rosids</taxon>
        <taxon>fabids</taxon>
        <taxon>Malpighiales</taxon>
        <taxon>Salicaceae</taxon>
        <taxon>Saliceae</taxon>
        <taxon>Populus</taxon>
    </lineage>
</organism>
<dbReference type="EMBL" id="JAAWWB010000024">
    <property type="protein sequence ID" value="KAG6752944.1"/>
    <property type="molecule type" value="Genomic_DNA"/>
</dbReference>
<sequence>MRDQRKKKGMLRTKRKVPSLVDLCVSLAVENVKYLGDVGETDLHLLDRILPHCTLDQLMHIEKSTVGRDLSSVTDKLWKTFYEKQFGERSTDLVIQRMRQKKVSFRWLQLYEAKLKEIAEAENKLAARIRQLYKKEDDRHSGPPSLCSNLKAPNIPSSLLKVTLADADTSRKQSRQVRLCSKVPPSSNKRSFCGGSGPGYNLSNGKSNLMKKAKMDFLKSREVQNIAAMKKNALQRNSMQNIAAMKKNALQRNSMQNVAAMKKNALQRNSSSSSMMKPPGSFPGKSSASSNPMKPLASRL</sequence>
<comment type="caution">
    <text evidence="2">The sequence shown here is derived from an EMBL/GenBank/DDBJ whole genome shotgun (WGS) entry which is preliminary data.</text>
</comment>
<name>A0A8X8CFE1_POPTO</name>
<protein>
    <recommendedName>
        <fullName evidence="4">Elongin-A</fullName>
    </recommendedName>
</protein>
<dbReference type="GO" id="GO:0070449">
    <property type="term" value="C:elongin complex"/>
    <property type="evidence" value="ECO:0007669"/>
    <property type="project" value="InterPro"/>
</dbReference>
<accession>A0A8X8CFE1</accession>
<evidence type="ECO:0008006" key="4">
    <source>
        <dbReference type="Google" id="ProtNLM"/>
    </source>
</evidence>
<dbReference type="PANTHER" id="PTHR47543:SF2">
    <property type="entry name" value="RNA POLYMERASE II TRANSCRIPTION FACTOR SIII SUBUNIT A"/>
    <property type="match status" value="1"/>
</dbReference>
<dbReference type="InterPro" id="IPR010684">
    <property type="entry name" value="RNA_pol_II_trans_fac_SIII_A"/>
</dbReference>
<dbReference type="GO" id="GO:0006368">
    <property type="term" value="P:transcription elongation by RNA polymerase II"/>
    <property type="evidence" value="ECO:0007669"/>
    <property type="project" value="InterPro"/>
</dbReference>
<dbReference type="Pfam" id="PF06881">
    <property type="entry name" value="Elongin_A"/>
    <property type="match status" value="1"/>
</dbReference>
<proteinExistence type="predicted"/>
<keyword evidence="3" id="KW-1185">Reference proteome</keyword>
<reference evidence="2" key="1">
    <citation type="journal article" date="2020" name="bioRxiv">
        <title>Hybrid origin of Populus tomentosa Carr. identified through genome sequencing and phylogenomic analysis.</title>
        <authorList>
            <person name="An X."/>
            <person name="Gao K."/>
            <person name="Chen Z."/>
            <person name="Li J."/>
            <person name="Yang X."/>
            <person name="Yang X."/>
            <person name="Zhou J."/>
            <person name="Guo T."/>
            <person name="Zhao T."/>
            <person name="Huang S."/>
            <person name="Miao D."/>
            <person name="Khan W.U."/>
            <person name="Rao P."/>
            <person name="Ye M."/>
            <person name="Lei B."/>
            <person name="Liao W."/>
            <person name="Wang J."/>
            <person name="Ji L."/>
            <person name="Li Y."/>
            <person name="Guo B."/>
            <person name="Mustafa N.S."/>
            <person name="Li S."/>
            <person name="Yun Q."/>
            <person name="Keller S.R."/>
            <person name="Mao J."/>
            <person name="Zhang R."/>
            <person name="Strauss S.H."/>
        </authorList>
    </citation>
    <scope>NUCLEOTIDE SEQUENCE</scope>
    <source>
        <strain evidence="2">GM15</strain>
        <tissue evidence="2">Leaf</tissue>
    </source>
</reference>
<dbReference type="AlphaFoldDB" id="A0A8X8CFE1"/>
<dbReference type="PANTHER" id="PTHR47543">
    <property type="entry name" value="OS08G0169600 PROTEIN"/>
    <property type="match status" value="1"/>
</dbReference>